<reference evidence="4 5" key="1">
    <citation type="submission" date="2023-10" db="EMBL/GenBank/DDBJ databases">
        <title>Virgibacillus soli CC-YMP-6 genome.</title>
        <authorList>
            <person name="Miliotis G."/>
            <person name="Sengupta P."/>
            <person name="Hameed A."/>
            <person name="Chuvochina M."/>
            <person name="Mcdonagh F."/>
            <person name="Simpson A.C."/>
            <person name="Singh N.K."/>
            <person name="Rekha P.D."/>
            <person name="Raman K."/>
            <person name="Hugenholtz P."/>
            <person name="Venkateswaran K."/>
        </authorList>
    </citation>
    <scope>NUCLEOTIDE SEQUENCE [LARGE SCALE GENOMIC DNA]</scope>
    <source>
        <strain evidence="4 5">CC-YMP-6</strain>
    </source>
</reference>
<comment type="pathway">
    <text evidence="1">Cell wall biogenesis; peptidoglycan biosynthesis.</text>
</comment>
<name>A0ABU5CRZ7_9BACI</name>
<gene>
    <name evidence="4" type="ORF">RWD45_11950</name>
</gene>
<keyword evidence="1" id="KW-0133">Cell shape</keyword>
<dbReference type="RefSeq" id="WP_320379956.1">
    <property type="nucleotide sequence ID" value="NZ_JAWDIQ010000002.1"/>
</dbReference>
<dbReference type="Pfam" id="PF03734">
    <property type="entry name" value="YkuD"/>
    <property type="match status" value="1"/>
</dbReference>
<dbReference type="PROSITE" id="PS51781">
    <property type="entry name" value="SH3B"/>
    <property type="match status" value="1"/>
</dbReference>
<evidence type="ECO:0000256" key="1">
    <source>
        <dbReference type="PROSITE-ProRule" id="PRU01373"/>
    </source>
</evidence>
<keyword evidence="1" id="KW-0961">Cell wall biogenesis/degradation</keyword>
<dbReference type="EMBL" id="JAWDIQ010000002">
    <property type="protein sequence ID" value="MDY0409144.1"/>
    <property type="molecule type" value="Genomic_DNA"/>
</dbReference>
<feature type="domain" description="L,D-TPase catalytic" evidence="3">
    <location>
        <begin position="124"/>
        <end position="294"/>
    </location>
</feature>
<dbReference type="Proteomes" id="UP001275315">
    <property type="component" value="Unassembled WGS sequence"/>
</dbReference>
<dbReference type="PANTHER" id="PTHR38589:SF1">
    <property type="entry name" value="BLR0621 PROTEIN"/>
    <property type="match status" value="1"/>
</dbReference>
<keyword evidence="5" id="KW-1185">Reference proteome</keyword>
<feature type="active site" description="Proton donor/acceptor" evidence="1">
    <location>
        <position position="260"/>
    </location>
</feature>
<dbReference type="SMART" id="SM00287">
    <property type="entry name" value="SH3b"/>
    <property type="match status" value="1"/>
</dbReference>
<organism evidence="4 5">
    <name type="scientific">Paracerasibacillus soli</name>
    <dbReference type="NCBI Taxonomy" id="480284"/>
    <lineage>
        <taxon>Bacteria</taxon>
        <taxon>Bacillati</taxon>
        <taxon>Bacillota</taxon>
        <taxon>Bacilli</taxon>
        <taxon>Bacillales</taxon>
        <taxon>Bacillaceae</taxon>
        <taxon>Paracerasibacillus</taxon>
    </lineage>
</organism>
<dbReference type="Gene3D" id="2.30.30.40">
    <property type="entry name" value="SH3 Domains"/>
    <property type="match status" value="1"/>
</dbReference>
<dbReference type="InterPro" id="IPR005490">
    <property type="entry name" value="LD_TPept_cat_dom"/>
</dbReference>
<evidence type="ECO:0000259" key="3">
    <source>
        <dbReference type="PROSITE" id="PS52029"/>
    </source>
</evidence>
<evidence type="ECO:0000313" key="4">
    <source>
        <dbReference type="EMBL" id="MDY0409144.1"/>
    </source>
</evidence>
<dbReference type="PROSITE" id="PS52029">
    <property type="entry name" value="LD_TPASE"/>
    <property type="match status" value="1"/>
</dbReference>
<sequence>MFKRVLLLLSVVGLIVAGIGNMHVVHAASQTKYVTASKLNVRTGPSTKYKVITTVKKNQSIKVIQKKGAWSKVKLSKKTGWVSSKYLTTKKPKSTKKKKSTTSKKNIADQLKKVGKNKQLILVTSKHYNSTTADIQTFEKNAKGKWVPVMKVKGHVGKKGFAKNKREGDGKTPVGKYSIGTAFGQKGNPGTKLAFRKITNDDVWVDDSKSKLYNTWQSRKKTKGKWKSAESMNHRLYKYGFVINYNTKRVPKKGSAIFFHVSDHYTMGCIATSEANVKKILKWLNPAKKPVIVQTPIADLQKY</sequence>
<evidence type="ECO:0000313" key="5">
    <source>
        <dbReference type="Proteomes" id="UP001275315"/>
    </source>
</evidence>
<dbReference type="PANTHER" id="PTHR38589">
    <property type="entry name" value="BLR0621 PROTEIN"/>
    <property type="match status" value="1"/>
</dbReference>
<dbReference type="Pfam" id="PF08239">
    <property type="entry name" value="SH3_3"/>
    <property type="match status" value="1"/>
</dbReference>
<accession>A0ABU5CRZ7</accession>
<evidence type="ECO:0000259" key="2">
    <source>
        <dbReference type="PROSITE" id="PS51781"/>
    </source>
</evidence>
<comment type="caution">
    <text evidence="4">The sequence shown here is derived from an EMBL/GenBank/DDBJ whole genome shotgun (WGS) entry which is preliminary data.</text>
</comment>
<feature type="active site" description="Nucleophile" evidence="1">
    <location>
        <position position="269"/>
    </location>
</feature>
<keyword evidence="1" id="KW-0573">Peptidoglycan synthesis</keyword>
<proteinExistence type="predicted"/>
<dbReference type="InterPro" id="IPR003646">
    <property type="entry name" value="SH3-like_bac-type"/>
</dbReference>
<feature type="domain" description="SH3b" evidence="2">
    <location>
        <begin position="29"/>
        <end position="91"/>
    </location>
</feature>
<protein>
    <submittedName>
        <fullName evidence="4">SH3 domain-containing protein</fullName>
    </submittedName>
</protein>